<comment type="subcellular location">
    <subcellularLocation>
        <location evidence="2">Cell inner membrane</location>
        <topology evidence="2">Multi-pass membrane protein</topology>
    </subcellularLocation>
</comment>
<keyword evidence="18" id="KW-0472">Membrane</keyword>
<dbReference type="InterPro" id="IPR036890">
    <property type="entry name" value="HATPase_C_sf"/>
</dbReference>
<evidence type="ECO:0000256" key="2">
    <source>
        <dbReference type="ARBA" id="ARBA00004429"/>
    </source>
</evidence>
<dbReference type="InterPro" id="IPR015387">
    <property type="entry name" value="LuxQ-periplasm_dom"/>
</dbReference>
<dbReference type="Pfam" id="PF00072">
    <property type="entry name" value="Response_reg"/>
    <property type="match status" value="1"/>
</dbReference>
<keyword evidence="15 18" id="KW-1133">Transmembrane helix</keyword>
<dbReference type="Gene3D" id="3.30.450.20">
    <property type="entry name" value="PAS domain"/>
    <property type="match status" value="1"/>
</dbReference>
<dbReference type="InterPro" id="IPR003661">
    <property type="entry name" value="HisK_dim/P_dom"/>
</dbReference>
<dbReference type="CDD" id="cd16922">
    <property type="entry name" value="HATPase_EvgS-ArcB-TorS-like"/>
    <property type="match status" value="1"/>
</dbReference>
<dbReference type="Gene3D" id="3.30.450.220">
    <property type="entry name" value="LuxQ periplasmic domain, N-terminal subdomain"/>
    <property type="match status" value="1"/>
</dbReference>
<dbReference type="SUPFAM" id="SSF55785">
    <property type="entry name" value="PYP-like sensor domain (PAS domain)"/>
    <property type="match status" value="1"/>
</dbReference>
<dbReference type="Gene3D" id="1.10.287.130">
    <property type="match status" value="1"/>
</dbReference>
<name>A0A1E5BB06_9VIBR</name>
<dbReference type="RefSeq" id="WP_017039651.1">
    <property type="nucleotide sequence ID" value="NZ_AJYQ02000127.1"/>
</dbReference>
<reference evidence="21 22" key="1">
    <citation type="journal article" date="2012" name="Science">
        <title>Ecological populations of bacteria act as socially cohesive units of antibiotic production and resistance.</title>
        <authorList>
            <person name="Cordero O.X."/>
            <person name="Wildschutte H."/>
            <person name="Kirkup B."/>
            <person name="Proehl S."/>
            <person name="Ngo L."/>
            <person name="Hussain F."/>
            <person name="Le Roux F."/>
            <person name="Mincer T."/>
            <person name="Polz M.F."/>
        </authorList>
    </citation>
    <scope>NUCLEOTIDE SEQUENCE [LARGE SCALE GENOMIC DNA]</scope>
    <source>
        <strain evidence="21 22">ZF-129</strain>
    </source>
</reference>
<dbReference type="InterPro" id="IPR035965">
    <property type="entry name" value="PAS-like_dom_sf"/>
</dbReference>
<dbReference type="SMART" id="SM00387">
    <property type="entry name" value="HATPase_c"/>
    <property type="match status" value="1"/>
</dbReference>
<evidence type="ECO:0000256" key="13">
    <source>
        <dbReference type="ARBA" id="ARBA00022840"/>
    </source>
</evidence>
<evidence type="ECO:0000259" key="20">
    <source>
        <dbReference type="PROSITE" id="PS50110"/>
    </source>
</evidence>
<evidence type="ECO:0000313" key="21">
    <source>
        <dbReference type="EMBL" id="OEE31300.1"/>
    </source>
</evidence>
<evidence type="ECO:0000256" key="6">
    <source>
        <dbReference type="ARBA" id="ARBA00022519"/>
    </source>
</evidence>
<keyword evidence="14" id="KW-0904">Protein phosphatase</keyword>
<comment type="catalytic activity">
    <reaction evidence="1">
        <text>ATP + protein L-histidine = ADP + protein N-phospho-L-histidine.</text>
        <dbReference type="EC" id="2.7.13.3"/>
    </reaction>
</comment>
<dbReference type="GO" id="GO:0000155">
    <property type="term" value="F:phosphorelay sensor kinase activity"/>
    <property type="evidence" value="ECO:0007669"/>
    <property type="project" value="InterPro"/>
</dbReference>
<gene>
    <name evidence="21" type="ORF">A1QO_13330</name>
</gene>
<evidence type="ECO:0000256" key="1">
    <source>
        <dbReference type="ARBA" id="ARBA00000085"/>
    </source>
</evidence>
<evidence type="ECO:0000256" key="12">
    <source>
        <dbReference type="ARBA" id="ARBA00022801"/>
    </source>
</evidence>
<dbReference type="SUPFAM" id="SSF47384">
    <property type="entry name" value="Homodimeric domain of signal transducing histidine kinase"/>
    <property type="match status" value="1"/>
</dbReference>
<evidence type="ECO:0000256" key="10">
    <source>
        <dbReference type="ARBA" id="ARBA00022741"/>
    </source>
</evidence>
<dbReference type="SUPFAM" id="SSF55874">
    <property type="entry name" value="ATPase domain of HSP90 chaperone/DNA topoisomerase II/histidine kinase"/>
    <property type="match status" value="1"/>
</dbReference>
<keyword evidence="16" id="KW-0902">Two-component regulatory system</keyword>
<dbReference type="Gene3D" id="2.20.20.100">
    <property type="entry name" value="LuxQ periplasmic domain, C-terminal subdomain"/>
    <property type="match status" value="1"/>
</dbReference>
<feature type="modified residue" description="4-aspartylphosphate" evidence="17">
    <location>
        <position position="789"/>
    </location>
</feature>
<accession>A0A1E5BB06</accession>
<evidence type="ECO:0000256" key="15">
    <source>
        <dbReference type="ARBA" id="ARBA00022989"/>
    </source>
</evidence>
<evidence type="ECO:0000256" key="3">
    <source>
        <dbReference type="ARBA" id="ARBA00012438"/>
    </source>
</evidence>
<keyword evidence="10" id="KW-0547">Nucleotide-binding</keyword>
<dbReference type="PRINTS" id="PR00344">
    <property type="entry name" value="BCTRLSENSOR"/>
</dbReference>
<dbReference type="GO" id="GO:0004721">
    <property type="term" value="F:phosphoprotein phosphatase activity"/>
    <property type="evidence" value="ECO:0007669"/>
    <property type="project" value="UniProtKB-KW"/>
</dbReference>
<dbReference type="InterPro" id="IPR036097">
    <property type="entry name" value="HisK_dim/P_sf"/>
</dbReference>
<dbReference type="CDD" id="cd17546">
    <property type="entry name" value="REC_hyHK_CKI1_RcsC-like"/>
    <property type="match status" value="1"/>
</dbReference>
<evidence type="ECO:0000313" key="22">
    <source>
        <dbReference type="Proteomes" id="UP000094741"/>
    </source>
</evidence>
<dbReference type="SMART" id="SM00388">
    <property type="entry name" value="HisKA"/>
    <property type="match status" value="1"/>
</dbReference>
<dbReference type="InterPro" id="IPR029151">
    <property type="entry name" value="Sensor-like_sf"/>
</dbReference>
<keyword evidence="11" id="KW-0418">Kinase</keyword>
<dbReference type="EMBL" id="AJYQ02000127">
    <property type="protein sequence ID" value="OEE31300.1"/>
    <property type="molecule type" value="Genomic_DNA"/>
</dbReference>
<evidence type="ECO:0000256" key="9">
    <source>
        <dbReference type="ARBA" id="ARBA00022692"/>
    </source>
</evidence>
<keyword evidence="8" id="KW-0808">Transferase</keyword>
<dbReference type="eggNOG" id="COG2205">
    <property type="taxonomic scope" value="Bacteria"/>
</dbReference>
<feature type="transmembrane region" description="Helical" evidence="18">
    <location>
        <begin position="283"/>
        <end position="305"/>
    </location>
</feature>
<dbReference type="PROSITE" id="PS50109">
    <property type="entry name" value="HIS_KIN"/>
    <property type="match status" value="1"/>
</dbReference>
<keyword evidence="9 18" id="KW-0812">Transmembrane</keyword>
<keyword evidence="13" id="KW-0067">ATP-binding</keyword>
<dbReference type="SUPFAM" id="SSF52172">
    <property type="entry name" value="CheY-like"/>
    <property type="match status" value="1"/>
</dbReference>
<dbReference type="SUPFAM" id="SSF103190">
    <property type="entry name" value="Sensory domain-like"/>
    <property type="match status" value="1"/>
</dbReference>
<dbReference type="PANTHER" id="PTHR43047:SF78">
    <property type="entry name" value="SENSORY_REGULATORY PROTEIN RPFC"/>
    <property type="match status" value="1"/>
</dbReference>
<dbReference type="Pfam" id="PF00512">
    <property type="entry name" value="HisKA"/>
    <property type="match status" value="1"/>
</dbReference>
<sequence>MIFRLSLSNKSTNLATLITRTVFSVMAAVTLFVLFQNSQATSRAVDSEVERTRRQTNSLVQTLFNLELTSLRTQQDSYSRNETLIKALHRENTDLLEQFFTDIDELNPQLPPDFRYLTIQDKIFWGDESYTFFGIEDDSLTEMSQSMNRSGNWYLVRASSLLGSKILLLRRIPIVDLSTGEVLAMYHIGIVLNSNYSLMDAIKQGSNSDNALMVMDKEVIASTIGNVNTDYEDHDVLSNFAGLATSGRYIVVATPLSISGTSTSITIYTVQSRISPVEFNYHYNWWGGVLMVFMLLLGIVTWYWLNKRVSAELDSLMDYAESSVDKREITHFVGSKVKEFDLIGNALEHSFKRLTEQEKQFEDLFNFSLSPILFWNTQGEIVKINPAGEKYFNAHKAGDGTHQILVDQLWPKIKMAAQGATLTGVNIPIAEKTFRWNLSPIKVNEHVRWIITQGQDITSLINAEKQSEAARVQAEELARLRADFLAKMSHELRTPLNGILGVSQLLRGSTLDPVMLENINVLCNSGEHLLAVLNDILDFSKIEQGKYKIKRSYFASIEISKTIEKIFYPLCQEKGVEFVVETDFEESDIIATDQVRLNQILFNLVGNAIKFTHEGSVKVSITHTDNSHTENSVGSLLHIRVSDTGIGIDASLLERIFEPFVQASSSISREYGGSGLGLTITKSLIELLDGRYEIDSDLGRGTTFSIDIPVERVNREVSTTTDNLGETETAPAELFDRSLDVLLVEDNHTNAFIARAFCENYGMNITWVKDGQAAIEEVKNRQYDLVLMDNQLPKFSGIEATRIIREELQSKVAIFACTADGMLDTKQEFLDKGADYIIVKPIKQNELYQAFVYLKEECLSE</sequence>
<protein>
    <recommendedName>
        <fullName evidence="4">Autoinducer 2 sensor kinase/phosphatase LuxQ</fullName>
        <ecNumber evidence="3">2.7.13.3</ecNumber>
    </recommendedName>
</protein>
<dbReference type="GO" id="GO:0005886">
    <property type="term" value="C:plasma membrane"/>
    <property type="evidence" value="ECO:0007669"/>
    <property type="project" value="UniProtKB-SubCell"/>
</dbReference>
<feature type="transmembrane region" description="Helical" evidence="18">
    <location>
        <begin position="14"/>
        <end position="35"/>
    </location>
</feature>
<dbReference type="Proteomes" id="UP000094741">
    <property type="component" value="Unassembled WGS sequence"/>
</dbReference>
<comment type="caution">
    <text evidence="21">The sequence shown here is derived from an EMBL/GenBank/DDBJ whole genome shotgun (WGS) entry which is preliminary data.</text>
</comment>
<dbReference type="Pfam" id="PF02518">
    <property type="entry name" value="HATPase_c"/>
    <property type="match status" value="1"/>
</dbReference>
<dbReference type="Gene3D" id="3.40.50.2300">
    <property type="match status" value="1"/>
</dbReference>
<feature type="domain" description="Response regulatory" evidence="20">
    <location>
        <begin position="740"/>
        <end position="855"/>
    </location>
</feature>
<proteinExistence type="predicted"/>
<feature type="domain" description="Histidine kinase" evidence="19">
    <location>
        <begin position="487"/>
        <end position="712"/>
    </location>
</feature>
<dbReference type="PROSITE" id="PS50110">
    <property type="entry name" value="RESPONSE_REGULATORY"/>
    <property type="match status" value="1"/>
</dbReference>
<dbReference type="EC" id="2.7.13.3" evidence="3"/>
<evidence type="ECO:0000256" key="14">
    <source>
        <dbReference type="ARBA" id="ARBA00022912"/>
    </source>
</evidence>
<dbReference type="InterPro" id="IPR003594">
    <property type="entry name" value="HATPase_dom"/>
</dbReference>
<dbReference type="AlphaFoldDB" id="A0A1E5BB06"/>
<dbReference type="OrthoDB" id="9810730at2"/>
<dbReference type="FunFam" id="3.30.565.10:FF:000010">
    <property type="entry name" value="Sensor histidine kinase RcsC"/>
    <property type="match status" value="1"/>
</dbReference>
<keyword evidence="5" id="KW-1003">Cell membrane</keyword>
<dbReference type="GO" id="GO:0005524">
    <property type="term" value="F:ATP binding"/>
    <property type="evidence" value="ECO:0007669"/>
    <property type="project" value="UniProtKB-KW"/>
</dbReference>
<evidence type="ECO:0000256" key="18">
    <source>
        <dbReference type="SAM" id="Phobius"/>
    </source>
</evidence>
<evidence type="ECO:0000256" key="8">
    <source>
        <dbReference type="ARBA" id="ARBA00022679"/>
    </source>
</evidence>
<dbReference type="STRING" id="1187848.A1QO_13330"/>
<dbReference type="CDD" id="cd00082">
    <property type="entry name" value="HisKA"/>
    <property type="match status" value="1"/>
</dbReference>
<evidence type="ECO:0000259" key="19">
    <source>
        <dbReference type="PROSITE" id="PS50109"/>
    </source>
</evidence>
<evidence type="ECO:0000256" key="11">
    <source>
        <dbReference type="ARBA" id="ARBA00022777"/>
    </source>
</evidence>
<organism evidence="21 22">
    <name type="scientific">Vibrio genomosp. F10 str. ZF-129</name>
    <dbReference type="NCBI Taxonomy" id="1187848"/>
    <lineage>
        <taxon>Bacteria</taxon>
        <taxon>Pseudomonadati</taxon>
        <taxon>Pseudomonadota</taxon>
        <taxon>Gammaproteobacteria</taxon>
        <taxon>Vibrionales</taxon>
        <taxon>Vibrionaceae</taxon>
        <taxon>Vibrio</taxon>
    </lineage>
</organism>
<evidence type="ECO:0000256" key="7">
    <source>
        <dbReference type="ARBA" id="ARBA00022553"/>
    </source>
</evidence>
<evidence type="ECO:0000256" key="5">
    <source>
        <dbReference type="ARBA" id="ARBA00022475"/>
    </source>
</evidence>
<evidence type="ECO:0000256" key="17">
    <source>
        <dbReference type="PROSITE-ProRule" id="PRU00169"/>
    </source>
</evidence>
<evidence type="ECO:0000256" key="4">
    <source>
        <dbReference type="ARBA" id="ARBA00019468"/>
    </source>
</evidence>
<dbReference type="InterPro" id="IPR004358">
    <property type="entry name" value="Sig_transdc_His_kin-like_C"/>
</dbReference>
<keyword evidence="12" id="KW-0378">Hydrolase</keyword>
<dbReference type="InterPro" id="IPR005467">
    <property type="entry name" value="His_kinase_dom"/>
</dbReference>
<evidence type="ECO:0000256" key="16">
    <source>
        <dbReference type="ARBA" id="ARBA00023012"/>
    </source>
</evidence>
<dbReference type="Gene3D" id="3.30.565.10">
    <property type="entry name" value="Histidine kinase-like ATPase, C-terminal domain"/>
    <property type="match status" value="1"/>
</dbReference>
<dbReference type="SMART" id="SM00448">
    <property type="entry name" value="REC"/>
    <property type="match status" value="1"/>
</dbReference>
<keyword evidence="7 17" id="KW-0597">Phosphoprotein</keyword>
<dbReference type="Pfam" id="PF09308">
    <property type="entry name" value="LuxQ-periplasm"/>
    <property type="match status" value="1"/>
</dbReference>
<dbReference type="PANTHER" id="PTHR43047">
    <property type="entry name" value="TWO-COMPONENT HISTIDINE PROTEIN KINASE"/>
    <property type="match status" value="1"/>
</dbReference>
<dbReference type="InterPro" id="IPR001789">
    <property type="entry name" value="Sig_transdc_resp-reg_receiver"/>
</dbReference>
<keyword evidence="6" id="KW-0997">Cell inner membrane</keyword>
<dbReference type="InterPro" id="IPR043056">
    <property type="entry name" value="LuxQ-periplasm_N"/>
</dbReference>
<dbReference type="InterPro" id="IPR011006">
    <property type="entry name" value="CheY-like_superfamily"/>
</dbReference>